<dbReference type="SUPFAM" id="SSF48403">
    <property type="entry name" value="Ankyrin repeat"/>
    <property type="match status" value="1"/>
</dbReference>
<feature type="region of interest" description="Disordered" evidence="2">
    <location>
        <begin position="1"/>
        <end position="27"/>
    </location>
</feature>
<dbReference type="RefSeq" id="XP_062657780.1">
    <property type="nucleotide sequence ID" value="XM_062806704.1"/>
</dbReference>
<comment type="caution">
    <text evidence="3">The sequence shown here is derived from an EMBL/GenBank/DDBJ whole genome shotgun (WGS) entry which is preliminary data.</text>
</comment>
<evidence type="ECO:0000256" key="1">
    <source>
        <dbReference type="PROSITE-ProRule" id="PRU00023"/>
    </source>
</evidence>
<accession>A0AAE0HD51</accession>
<dbReference type="Proteomes" id="UP001278766">
    <property type="component" value="Unassembled WGS sequence"/>
</dbReference>
<feature type="region of interest" description="Disordered" evidence="2">
    <location>
        <begin position="67"/>
        <end position="90"/>
    </location>
</feature>
<keyword evidence="1" id="KW-0040">ANK repeat</keyword>
<feature type="repeat" description="ANK" evidence="1">
    <location>
        <begin position="38"/>
        <end position="70"/>
    </location>
</feature>
<dbReference type="PROSITE" id="PS50088">
    <property type="entry name" value="ANK_REPEAT"/>
    <property type="match status" value="1"/>
</dbReference>
<evidence type="ECO:0000313" key="4">
    <source>
        <dbReference type="Proteomes" id="UP001278766"/>
    </source>
</evidence>
<feature type="compositionally biased region" description="Acidic residues" evidence="2">
    <location>
        <begin position="1"/>
        <end position="12"/>
    </location>
</feature>
<proteinExistence type="predicted"/>
<dbReference type="GeneID" id="87843652"/>
<keyword evidence="4" id="KW-1185">Reference proteome</keyword>
<protein>
    <submittedName>
        <fullName evidence="3">Uncharacterized protein</fullName>
    </submittedName>
</protein>
<organism evidence="3 4">
    <name type="scientific">Chaetomium fimeti</name>
    <dbReference type="NCBI Taxonomy" id="1854472"/>
    <lineage>
        <taxon>Eukaryota</taxon>
        <taxon>Fungi</taxon>
        <taxon>Dikarya</taxon>
        <taxon>Ascomycota</taxon>
        <taxon>Pezizomycotina</taxon>
        <taxon>Sordariomycetes</taxon>
        <taxon>Sordariomycetidae</taxon>
        <taxon>Sordariales</taxon>
        <taxon>Chaetomiaceae</taxon>
        <taxon>Chaetomium</taxon>
    </lineage>
</organism>
<dbReference type="InterPro" id="IPR002110">
    <property type="entry name" value="Ankyrin_rpt"/>
</dbReference>
<evidence type="ECO:0000256" key="2">
    <source>
        <dbReference type="SAM" id="MobiDB-lite"/>
    </source>
</evidence>
<dbReference type="InterPro" id="IPR036770">
    <property type="entry name" value="Ankyrin_rpt-contain_sf"/>
</dbReference>
<evidence type="ECO:0000313" key="3">
    <source>
        <dbReference type="EMBL" id="KAK3294266.1"/>
    </source>
</evidence>
<gene>
    <name evidence="3" type="ORF">B0H64DRAFT_443347</name>
</gene>
<dbReference type="PROSITE" id="PS50297">
    <property type="entry name" value="ANK_REP_REGION"/>
    <property type="match status" value="1"/>
</dbReference>
<sequence length="90" mass="9314">MDEENQQEEQDQPSDPSDSPTPLLHAVQQSNLPLTYFYDRTPLQTASATGALPIVRALLAAGADANVPGGNNGGPRGVMPLWSDGAAGGV</sequence>
<dbReference type="Pfam" id="PF00023">
    <property type="entry name" value="Ank"/>
    <property type="match status" value="1"/>
</dbReference>
<dbReference type="Gene3D" id="1.25.40.20">
    <property type="entry name" value="Ankyrin repeat-containing domain"/>
    <property type="match status" value="1"/>
</dbReference>
<name>A0AAE0HD51_9PEZI</name>
<feature type="compositionally biased region" description="Low complexity" evidence="2">
    <location>
        <begin position="13"/>
        <end position="22"/>
    </location>
</feature>
<reference evidence="3" key="2">
    <citation type="submission" date="2023-06" db="EMBL/GenBank/DDBJ databases">
        <authorList>
            <consortium name="Lawrence Berkeley National Laboratory"/>
            <person name="Haridas S."/>
            <person name="Hensen N."/>
            <person name="Bonometti L."/>
            <person name="Westerberg I."/>
            <person name="Brannstrom I.O."/>
            <person name="Guillou S."/>
            <person name="Cros-Aarteil S."/>
            <person name="Calhoun S."/>
            <person name="Kuo A."/>
            <person name="Mondo S."/>
            <person name="Pangilinan J."/>
            <person name="Riley R."/>
            <person name="Labutti K."/>
            <person name="Andreopoulos B."/>
            <person name="Lipzen A."/>
            <person name="Chen C."/>
            <person name="Yanf M."/>
            <person name="Daum C."/>
            <person name="Ng V."/>
            <person name="Clum A."/>
            <person name="Steindorff A."/>
            <person name="Ohm R."/>
            <person name="Martin F."/>
            <person name="Silar P."/>
            <person name="Natvig D."/>
            <person name="Lalanne C."/>
            <person name="Gautier V."/>
            <person name="Ament-Velasquez S.L."/>
            <person name="Kruys A."/>
            <person name="Hutchinson M.I."/>
            <person name="Powell A.J."/>
            <person name="Barry K."/>
            <person name="Miller A.N."/>
            <person name="Grigoriev I.V."/>
            <person name="Debuchy R."/>
            <person name="Gladieux P."/>
            <person name="Thoren M.H."/>
            <person name="Johannesson H."/>
        </authorList>
    </citation>
    <scope>NUCLEOTIDE SEQUENCE</scope>
    <source>
        <strain evidence="3">CBS 168.71</strain>
    </source>
</reference>
<dbReference type="EMBL" id="JAUEPN010000005">
    <property type="protein sequence ID" value="KAK3294266.1"/>
    <property type="molecule type" value="Genomic_DNA"/>
</dbReference>
<reference evidence="3" key="1">
    <citation type="journal article" date="2023" name="Mol. Phylogenet. Evol.">
        <title>Genome-scale phylogeny and comparative genomics of the fungal order Sordariales.</title>
        <authorList>
            <person name="Hensen N."/>
            <person name="Bonometti L."/>
            <person name="Westerberg I."/>
            <person name="Brannstrom I.O."/>
            <person name="Guillou S."/>
            <person name="Cros-Aarteil S."/>
            <person name="Calhoun S."/>
            <person name="Haridas S."/>
            <person name="Kuo A."/>
            <person name="Mondo S."/>
            <person name="Pangilinan J."/>
            <person name="Riley R."/>
            <person name="LaButti K."/>
            <person name="Andreopoulos B."/>
            <person name="Lipzen A."/>
            <person name="Chen C."/>
            <person name="Yan M."/>
            <person name="Daum C."/>
            <person name="Ng V."/>
            <person name="Clum A."/>
            <person name="Steindorff A."/>
            <person name="Ohm R.A."/>
            <person name="Martin F."/>
            <person name="Silar P."/>
            <person name="Natvig D.O."/>
            <person name="Lalanne C."/>
            <person name="Gautier V."/>
            <person name="Ament-Velasquez S.L."/>
            <person name="Kruys A."/>
            <person name="Hutchinson M.I."/>
            <person name="Powell A.J."/>
            <person name="Barry K."/>
            <person name="Miller A.N."/>
            <person name="Grigoriev I.V."/>
            <person name="Debuchy R."/>
            <person name="Gladieux P."/>
            <person name="Hiltunen Thoren M."/>
            <person name="Johannesson H."/>
        </authorList>
    </citation>
    <scope>NUCLEOTIDE SEQUENCE</scope>
    <source>
        <strain evidence="3">CBS 168.71</strain>
    </source>
</reference>
<dbReference type="AlphaFoldDB" id="A0AAE0HD51"/>